<organism evidence="7 8">
    <name type="scientific">Runella rosea</name>
    <dbReference type="NCBI Taxonomy" id="2259595"/>
    <lineage>
        <taxon>Bacteria</taxon>
        <taxon>Pseudomonadati</taxon>
        <taxon>Bacteroidota</taxon>
        <taxon>Cytophagia</taxon>
        <taxon>Cytophagales</taxon>
        <taxon>Spirosomataceae</taxon>
        <taxon>Runella</taxon>
    </lineage>
</organism>
<proteinExistence type="inferred from homology"/>
<dbReference type="InterPro" id="IPR039425">
    <property type="entry name" value="RNA_pol_sigma-70-like"/>
</dbReference>
<dbReference type="RefSeq" id="WP_114069760.1">
    <property type="nucleotide sequence ID" value="NZ_CP030850.1"/>
</dbReference>
<keyword evidence="8" id="KW-1185">Reference proteome</keyword>
<sequence length="197" mass="23115">MIASQIQQEEALLWERMKAGDTAAFGEISLRYYRLLFDYGRKFTKDRELIKDVIQDVLLLIWQKKGQIDSNENVKLYLLKIVRNRLYKELQKQQLRASEDYFEHLEVADSEEALIISTESTQSIIAKLNLHLKALPKRQQEVLFLKFYQDLTNDEIAEVMHINRQSVANLLHNGLRVLKARFFLTTLGFLLIAWSGQ</sequence>
<reference evidence="7 8" key="1">
    <citation type="submission" date="2018-07" db="EMBL/GenBank/DDBJ databases">
        <title>Genome sequencing of Runella.</title>
        <authorList>
            <person name="Baek M.-G."/>
            <person name="Yi H."/>
        </authorList>
    </citation>
    <scope>NUCLEOTIDE SEQUENCE [LARGE SCALE GENOMIC DNA]</scope>
    <source>
        <strain evidence="7 8">HYN0085</strain>
    </source>
</reference>
<feature type="domain" description="RNA polymerase sigma-70 region 2" evidence="5">
    <location>
        <begin position="31"/>
        <end position="94"/>
    </location>
</feature>
<evidence type="ECO:0000259" key="5">
    <source>
        <dbReference type="Pfam" id="PF04542"/>
    </source>
</evidence>
<dbReference type="NCBIfam" id="TIGR02937">
    <property type="entry name" value="sigma70-ECF"/>
    <property type="match status" value="1"/>
</dbReference>
<feature type="domain" description="RNA polymerase sigma factor 70 region 4 type 2" evidence="6">
    <location>
        <begin position="132"/>
        <end position="176"/>
    </location>
</feature>
<dbReference type="SUPFAM" id="SSF88659">
    <property type="entry name" value="Sigma3 and sigma4 domains of RNA polymerase sigma factors"/>
    <property type="match status" value="1"/>
</dbReference>
<dbReference type="PANTHER" id="PTHR43133:SF46">
    <property type="entry name" value="RNA POLYMERASE SIGMA-70 FACTOR ECF SUBFAMILY"/>
    <property type="match status" value="1"/>
</dbReference>
<dbReference type="CDD" id="cd06171">
    <property type="entry name" value="Sigma70_r4"/>
    <property type="match status" value="1"/>
</dbReference>
<evidence type="ECO:0000256" key="4">
    <source>
        <dbReference type="ARBA" id="ARBA00023163"/>
    </source>
</evidence>
<dbReference type="AlphaFoldDB" id="A0A344TQS6"/>
<dbReference type="Pfam" id="PF04542">
    <property type="entry name" value="Sigma70_r2"/>
    <property type="match status" value="1"/>
</dbReference>
<keyword evidence="4" id="KW-0804">Transcription</keyword>
<name>A0A344TQS6_9BACT</name>
<evidence type="ECO:0000256" key="3">
    <source>
        <dbReference type="ARBA" id="ARBA00023082"/>
    </source>
</evidence>
<dbReference type="InterPro" id="IPR036388">
    <property type="entry name" value="WH-like_DNA-bd_sf"/>
</dbReference>
<dbReference type="InterPro" id="IPR007627">
    <property type="entry name" value="RNA_pol_sigma70_r2"/>
</dbReference>
<dbReference type="PANTHER" id="PTHR43133">
    <property type="entry name" value="RNA POLYMERASE ECF-TYPE SIGMA FACTO"/>
    <property type="match status" value="1"/>
</dbReference>
<dbReference type="GO" id="GO:0016987">
    <property type="term" value="F:sigma factor activity"/>
    <property type="evidence" value="ECO:0007669"/>
    <property type="project" value="UniProtKB-KW"/>
</dbReference>
<evidence type="ECO:0000313" key="7">
    <source>
        <dbReference type="EMBL" id="AXE20997.1"/>
    </source>
</evidence>
<protein>
    <submittedName>
        <fullName evidence="7">Sigma-70 family RNA polymerase sigma factor</fullName>
    </submittedName>
</protein>
<dbReference type="InterPro" id="IPR014284">
    <property type="entry name" value="RNA_pol_sigma-70_dom"/>
</dbReference>
<dbReference type="InterPro" id="IPR013249">
    <property type="entry name" value="RNA_pol_sigma70_r4_t2"/>
</dbReference>
<dbReference type="InterPro" id="IPR013325">
    <property type="entry name" value="RNA_pol_sigma_r2"/>
</dbReference>
<accession>A0A344TQS6</accession>
<evidence type="ECO:0000256" key="2">
    <source>
        <dbReference type="ARBA" id="ARBA00023015"/>
    </source>
</evidence>
<dbReference type="KEGG" id="run:DR864_26285"/>
<comment type="similarity">
    <text evidence="1">Belongs to the sigma-70 factor family. ECF subfamily.</text>
</comment>
<dbReference type="Gene3D" id="1.10.1740.10">
    <property type="match status" value="1"/>
</dbReference>
<dbReference type="OrthoDB" id="9150024at2"/>
<evidence type="ECO:0000256" key="1">
    <source>
        <dbReference type="ARBA" id="ARBA00010641"/>
    </source>
</evidence>
<dbReference type="GO" id="GO:0003677">
    <property type="term" value="F:DNA binding"/>
    <property type="evidence" value="ECO:0007669"/>
    <property type="project" value="InterPro"/>
</dbReference>
<dbReference type="Pfam" id="PF08281">
    <property type="entry name" value="Sigma70_r4_2"/>
    <property type="match status" value="1"/>
</dbReference>
<evidence type="ECO:0000259" key="6">
    <source>
        <dbReference type="Pfam" id="PF08281"/>
    </source>
</evidence>
<dbReference type="GO" id="GO:0006352">
    <property type="term" value="P:DNA-templated transcription initiation"/>
    <property type="evidence" value="ECO:0007669"/>
    <property type="project" value="InterPro"/>
</dbReference>
<dbReference type="EMBL" id="CP030850">
    <property type="protein sequence ID" value="AXE20997.1"/>
    <property type="molecule type" value="Genomic_DNA"/>
</dbReference>
<evidence type="ECO:0000313" key="8">
    <source>
        <dbReference type="Proteomes" id="UP000251993"/>
    </source>
</evidence>
<dbReference type="Gene3D" id="1.10.10.10">
    <property type="entry name" value="Winged helix-like DNA-binding domain superfamily/Winged helix DNA-binding domain"/>
    <property type="match status" value="1"/>
</dbReference>
<keyword evidence="2" id="KW-0805">Transcription regulation</keyword>
<dbReference type="Proteomes" id="UP000251993">
    <property type="component" value="Chromosome"/>
</dbReference>
<dbReference type="InterPro" id="IPR013324">
    <property type="entry name" value="RNA_pol_sigma_r3/r4-like"/>
</dbReference>
<keyword evidence="3" id="KW-0731">Sigma factor</keyword>
<gene>
    <name evidence="7" type="ORF">DR864_26285</name>
</gene>
<dbReference type="SUPFAM" id="SSF88946">
    <property type="entry name" value="Sigma2 domain of RNA polymerase sigma factors"/>
    <property type="match status" value="1"/>
</dbReference>